<dbReference type="RefSeq" id="WP_143381619.1">
    <property type="nucleotide sequence ID" value="NZ_CP041637.1"/>
</dbReference>
<gene>
    <name evidence="2" type="ORF">FNB79_12485</name>
</gene>
<evidence type="ECO:0000313" key="3">
    <source>
        <dbReference type="Proteomes" id="UP000319209"/>
    </source>
</evidence>
<dbReference type="EMBL" id="CP041637">
    <property type="protein sequence ID" value="QDO94744.1"/>
    <property type="molecule type" value="Genomic_DNA"/>
</dbReference>
<dbReference type="Proteomes" id="UP000319209">
    <property type="component" value="Chromosome"/>
</dbReference>
<organism evidence="2 3">
    <name type="scientific">Formosa sediminum</name>
    <dbReference type="NCBI Taxonomy" id="2594004"/>
    <lineage>
        <taxon>Bacteria</taxon>
        <taxon>Pseudomonadati</taxon>
        <taxon>Bacteroidota</taxon>
        <taxon>Flavobacteriia</taxon>
        <taxon>Flavobacteriales</taxon>
        <taxon>Flavobacteriaceae</taxon>
        <taxon>Formosa</taxon>
    </lineage>
</organism>
<keyword evidence="1" id="KW-0812">Transmembrane</keyword>
<dbReference type="KEGG" id="fop:FNB79_12485"/>
<feature type="transmembrane region" description="Helical" evidence="1">
    <location>
        <begin position="23"/>
        <end position="42"/>
    </location>
</feature>
<sequence length="82" mass="9596">MSIVLSQFKLSSHTLLLIQEKEIVISLLIIVSVLLVLLILGMRKTYKLNEENKRLSNLNYLDTEVQEEKYKDFTEGHLYNNN</sequence>
<proteinExistence type="predicted"/>
<protein>
    <submittedName>
        <fullName evidence="2">Uncharacterized protein</fullName>
    </submittedName>
</protein>
<dbReference type="OrthoDB" id="1452391at2"/>
<name>A0A516GTA2_9FLAO</name>
<keyword evidence="3" id="KW-1185">Reference proteome</keyword>
<evidence type="ECO:0000256" key="1">
    <source>
        <dbReference type="SAM" id="Phobius"/>
    </source>
</evidence>
<accession>A0A516GTA2</accession>
<evidence type="ECO:0000313" key="2">
    <source>
        <dbReference type="EMBL" id="QDO94744.1"/>
    </source>
</evidence>
<reference evidence="2 3" key="1">
    <citation type="submission" date="2019-07" db="EMBL/GenBank/DDBJ databases">
        <title>Genome sequencing for Formosa sp. PS13.</title>
        <authorList>
            <person name="Park S.-J."/>
        </authorList>
    </citation>
    <scope>NUCLEOTIDE SEQUENCE [LARGE SCALE GENOMIC DNA]</scope>
    <source>
        <strain evidence="2 3">PS13</strain>
    </source>
</reference>
<dbReference type="AlphaFoldDB" id="A0A516GTA2"/>
<keyword evidence="1" id="KW-1133">Transmembrane helix</keyword>
<keyword evidence="1" id="KW-0472">Membrane</keyword>